<dbReference type="OrthoDB" id="5652692at2"/>
<sequence>MPEINRTKEERDSDHYGNKTHDYFDVFLKNQNDKLDKLLKRLDKLNASTSVTSDTQERSDSLEDIAMDLCGIWKGTMVTEEVLRKQFKLFNRIREQAKTGGEFYALYLVTMCDPHIRGHEFAQNAAAKGHILALRDVMSQAFSGHFRPLKDSIKWGLNCLRYLEETVVPKLEKEAPDSETLDELKNGLARLRERRQEVLPATIPREHNAFNELVNKVVKYRNNRGGEFIDDFRIAEDMIEKLEKNQLLSEILVIPKGKALNEHNLLKRIFDTFSKKINELRSNPEQNKNVIAIAEQLNEQLRNAMDSYISKRGANPALSKEQIDLAKTVFIDYCTTAINCAKPLLEKELGWGDFLTNLLKSLVNVMISATNAVGRFFGDQAQFTLFTPVKAPLIPEVEQIQKDLDVQGLLLFRDRII</sequence>
<protein>
    <submittedName>
        <fullName evidence="1">DnaJ domain containing protein</fullName>
    </submittedName>
</protein>
<evidence type="ECO:0000313" key="1">
    <source>
        <dbReference type="EMBL" id="CEG57620.1"/>
    </source>
</evidence>
<dbReference type="RefSeq" id="WP_052673934.1">
    <property type="nucleotide sequence ID" value="NZ_LN614827.1"/>
</dbReference>
<dbReference type="KEGG" id="lfa:LFA_2244"/>
<reference evidence="2" key="1">
    <citation type="submission" date="2014-09" db="EMBL/GenBank/DDBJ databases">
        <authorList>
            <person name="Gomez-Valero L."/>
        </authorList>
    </citation>
    <scope>NUCLEOTIDE SEQUENCE [LARGE SCALE GENOMIC DNA]</scope>
    <source>
        <strain evidence="2">ATCC700992</strain>
    </source>
</reference>
<keyword evidence="2" id="KW-1185">Reference proteome</keyword>
<dbReference type="Proteomes" id="UP000032430">
    <property type="component" value="Chromosome I"/>
</dbReference>
<organism evidence="1 2">
    <name type="scientific">Legionella fallonii LLAP-10</name>
    <dbReference type="NCBI Taxonomy" id="1212491"/>
    <lineage>
        <taxon>Bacteria</taxon>
        <taxon>Pseudomonadati</taxon>
        <taxon>Pseudomonadota</taxon>
        <taxon>Gammaproteobacteria</taxon>
        <taxon>Legionellales</taxon>
        <taxon>Legionellaceae</taxon>
        <taxon>Legionella</taxon>
    </lineage>
</organism>
<dbReference type="EMBL" id="LN614827">
    <property type="protein sequence ID" value="CEG57620.1"/>
    <property type="molecule type" value="Genomic_DNA"/>
</dbReference>
<gene>
    <name evidence="1" type="ORF">LFA_2244</name>
</gene>
<dbReference type="STRING" id="1212491.LFA_2244"/>
<dbReference type="HOGENOM" id="CLU_528732_0_0_6"/>
<dbReference type="AlphaFoldDB" id="A0A098G7X1"/>
<evidence type="ECO:0000313" key="2">
    <source>
        <dbReference type="Proteomes" id="UP000032430"/>
    </source>
</evidence>
<accession>A0A098G7X1</accession>
<name>A0A098G7X1_9GAMM</name>
<proteinExistence type="predicted"/>